<dbReference type="OrthoDB" id="6612291at2759"/>
<keyword evidence="4 5" id="KW-0472">Membrane</keyword>
<feature type="transmembrane region" description="Helical" evidence="5">
    <location>
        <begin position="314"/>
        <end position="336"/>
    </location>
</feature>
<gene>
    <name evidence="6" type="primary">106088528</name>
</gene>
<dbReference type="EnsemblMetazoa" id="SCAU004152-RA">
    <property type="protein sequence ID" value="SCAU004152-PA"/>
    <property type="gene ID" value="SCAU004152"/>
</dbReference>
<dbReference type="Proteomes" id="UP000095300">
    <property type="component" value="Unassembled WGS sequence"/>
</dbReference>
<dbReference type="PANTHER" id="PTHR23529">
    <property type="entry name" value="GH19118P-RELATED"/>
    <property type="match status" value="1"/>
</dbReference>
<dbReference type="VEuPathDB" id="VectorBase:SCAU004152"/>
<sequence length="450" mass="50101">MSQINLQPEQNVSKPRSLPIAAGGIVFLSAGMNLAMSFGWFHDTVSYSEKHFTCSWFIGVMIGTYLSIDPLKCLAKKFIMALSVLLILIEGILFTTASDNDDAILGGRYLNGIAIGLATVQYLINAGEISAASNRGHCLAMEQYSLSFGVMIQLVYSSVWDNSESISIICLHGIIDIILALMAAILMIHFVESPIYYIQKGDDASALESLACLQKPPGITMEVQARFEEHKAMVREQNIFTMRQIFRQGQIPLLKMIFCRSMTVAFCFSLPLNAALLTSMDFMESSWPLTAFGCARVIGASISINLMDKIQRKLPSILSAMFVGAFLITLGALFWFEENYLNPNYMNAAISVCIALQAFVGFFTPYTSVFMGEAFPLRGKPYLMAACINLEQIFQIILIETWNFEHLALNLLIQGLLVIMGFAFLSLTLPETRRTSLAEAHRRFWKLVPK</sequence>
<dbReference type="STRING" id="35570.A0A1I8P228"/>
<keyword evidence="7" id="KW-1185">Reference proteome</keyword>
<feature type="transmembrane region" description="Helical" evidence="5">
    <location>
        <begin position="348"/>
        <end position="370"/>
    </location>
</feature>
<protein>
    <recommendedName>
        <fullName evidence="8">Major facilitator superfamily (MFS) profile domain-containing protein</fullName>
    </recommendedName>
</protein>
<feature type="transmembrane region" description="Helical" evidence="5">
    <location>
        <begin position="166"/>
        <end position="191"/>
    </location>
</feature>
<proteinExistence type="predicted"/>
<dbReference type="Gene3D" id="1.20.1250.20">
    <property type="entry name" value="MFS general substrate transporter like domains"/>
    <property type="match status" value="1"/>
</dbReference>
<keyword evidence="2 5" id="KW-0812">Transmembrane</keyword>
<evidence type="ECO:0000256" key="5">
    <source>
        <dbReference type="SAM" id="Phobius"/>
    </source>
</evidence>
<organism evidence="6 7">
    <name type="scientific">Stomoxys calcitrans</name>
    <name type="common">Stable fly</name>
    <name type="synonym">Conops calcitrans</name>
    <dbReference type="NCBI Taxonomy" id="35570"/>
    <lineage>
        <taxon>Eukaryota</taxon>
        <taxon>Metazoa</taxon>
        <taxon>Ecdysozoa</taxon>
        <taxon>Arthropoda</taxon>
        <taxon>Hexapoda</taxon>
        <taxon>Insecta</taxon>
        <taxon>Pterygota</taxon>
        <taxon>Neoptera</taxon>
        <taxon>Endopterygota</taxon>
        <taxon>Diptera</taxon>
        <taxon>Brachycera</taxon>
        <taxon>Muscomorpha</taxon>
        <taxon>Muscoidea</taxon>
        <taxon>Muscidae</taxon>
        <taxon>Stomoxys</taxon>
    </lineage>
</organism>
<evidence type="ECO:0000256" key="3">
    <source>
        <dbReference type="ARBA" id="ARBA00022989"/>
    </source>
</evidence>
<dbReference type="GO" id="GO:0016020">
    <property type="term" value="C:membrane"/>
    <property type="evidence" value="ECO:0007669"/>
    <property type="project" value="UniProtKB-SubCell"/>
</dbReference>
<accession>A0A1I8P228</accession>
<evidence type="ECO:0000256" key="1">
    <source>
        <dbReference type="ARBA" id="ARBA00004370"/>
    </source>
</evidence>
<evidence type="ECO:0000313" key="7">
    <source>
        <dbReference type="Proteomes" id="UP000095300"/>
    </source>
</evidence>
<dbReference type="AlphaFoldDB" id="A0A1I8P228"/>
<dbReference type="PANTHER" id="PTHR23529:SF2">
    <property type="entry name" value="GH19118P-RELATED"/>
    <property type="match status" value="1"/>
</dbReference>
<evidence type="ECO:0000256" key="4">
    <source>
        <dbReference type="ARBA" id="ARBA00023136"/>
    </source>
</evidence>
<evidence type="ECO:0000313" key="6">
    <source>
        <dbReference type="EnsemblMetazoa" id="SCAU004152-PA"/>
    </source>
</evidence>
<evidence type="ECO:0008006" key="8">
    <source>
        <dbReference type="Google" id="ProtNLM"/>
    </source>
</evidence>
<feature type="transmembrane region" description="Helical" evidence="5">
    <location>
        <begin position="78"/>
        <end position="97"/>
    </location>
</feature>
<reference evidence="6" key="1">
    <citation type="submission" date="2020-05" db="UniProtKB">
        <authorList>
            <consortium name="EnsemblMetazoa"/>
        </authorList>
    </citation>
    <scope>IDENTIFICATION</scope>
    <source>
        <strain evidence="6">USDA</strain>
    </source>
</reference>
<feature type="transmembrane region" description="Helical" evidence="5">
    <location>
        <begin position="47"/>
        <end position="66"/>
    </location>
</feature>
<keyword evidence="3 5" id="KW-1133">Transmembrane helix</keyword>
<feature type="transmembrane region" description="Helical" evidence="5">
    <location>
        <begin position="257"/>
        <end position="277"/>
    </location>
</feature>
<dbReference type="InterPro" id="IPR036259">
    <property type="entry name" value="MFS_trans_sf"/>
</dbReference>
<dbReference type="KEGG" id="scac:106088528"/>
<feature type="transmembrane region" description="Helical" evidence="5">
    <location>
        <begin position="20"/>
        <end position="41"/>
    </location>
</feature>
<dbReference type="InterPro" id="IPR005828">
    <property type="entry name" value="MFS_sugar_transport-like"/>
</dbReference>
<name>A0A1I8P228_STOCA</name>
<comment type="subcellular location">
    <subcellularLocation>
        <location evidence="1">Membrane</location>
    </subcellularLocation>
</comment>
<dbReference type="GO" id="GO:0022857">
    <property type="term" value="F:transmembrane transporter activity"/>
    <property type="evidence" value="ECO:0007669"/>
    <property type="project" value="InterPro"/>
</dbReference>
<dbReference type="Pfam" id="PF00083">
    <property type="entry name" value="Sugar_tr"/>
    <property type="match status" value="1"/>
</dbReference>
<feature type="transmembrane region" description="Helical" evidence="5">
    <location>
        <begin position="411"/>
        <end position="429"/>
    </location>
</feature>
<dbReference type="SUPFAM" id="SSF103473">
    <property type="entry name" value="MFS general substrate transporter"/>
    <property type="match status" value="1"/>
</dbReference>
<evidence type="ECO:0000256" key="2">
    <source>
        <dbReference type="ARBA" id="ARBA00022692"/>
    </source>
</evidence>